<dbReference type="STRING" id="525640.SAMN04487971_11375"/>
<sequence>MALNLPSAPVGKQSLSVNYDGTTLETFTYRPAGEINGILLNFHGSGRNAEGARDAAISMANEYGLYVVAPRFSASDFSSLEYQRGGMVSSSGRLLPKDDWTVSLVDDIAEWAHAKVGNDPDVETIAFGHSAGGQFLSRVAAFGPDIFDKMIITNPSTHVRASLTEKMPYGFGGGLSASEQEAYLKDYLADPITIYAGSKDNDPNAPELSSGSAAMRQGDHRLERAEFVYNEAKELAESKGWEFNWELVVADGVAHSARNMMNAPEFQDAFDGRTGGNGSPSKAPAPAPAPTPTQPGKVHDYDQASDWHGEVVTDYKDGDLFDFRDIDASVTRSGNQDFEFLGLVGPDAFTTGGAEIRVRHHDGDTYIYLNTDRDVTYEAKGRIEGIHHLTADDFLL</sequence>
<dbReference type="OrthoDB" id="332706at2"/>
<feature type="region of interest" description="Disordered" evidence="1">
    <location>
        <begin position="198"/>
        <end position="217"/>
    </location>
</feature>
<dbReference type="AlphaFoldDB" id="A0A1G9L5R0"/>
<dbReference type="RefSeq" id="WP_090756823.1">
    <property type="nucleotide sequence ID" value="NZ_FNGE01000013.1"/>
</dbReference>
<keyword evidence="3" id="KW-1185">Reference proteome</keyword>
<name>A0A1G9L5R0_9RHOB</name>
<reference evidence="3" key="1">
    <citation type="submission" date="2016-10" db="EMBL/GenBank/DDBJ databases">
        <authorList>
            <person name="Varghese N."/>
            <person name="Submissions S."/>
        </authorList>
    </citation>
    <scope>NUCLEOTIDE SEQUENCE [LARGE SCALE GENOMIC DNA]</scope>
    <source>
        <strain evidence="3">CGMCC 1.7655</strain>
    </source>
</reference>
<accession>A0A1G9L5R0</accession>
<protein>
    <recommendedName>
        <fullName evidence="4">Alpha/beta hydrolase family protein</fullName>
    </recommendedName>
</protein>
<evidence type="ECO:0000256" key="1">
    <source>
        <dbReference type="SAM" id="MobiDB-lite"/>
    </source>
</evidence>
<dbReference type="SUPFAM" id="SSF53474">
    <property type="entry name" value="alpha/beta-Hydrolases"/>
    <property type="match status" value="1"/>
</dbReference>
<feature type="region of interest" description="Disordered" evidence="1">
    <location>
        <begin position="267"/>
        <end position="301"/>
    </location>
</feature>
<dbReference type="EMBL" id="FNGE01000013">
    <property type="protein sequence ID" value="SDL57261.1"/>
    <property type="molecule type" value="Genomic_DNA"/>
</dbReference>
<evidence type="ECO:0000313" key="2">
    <source>
        <dbReference type="EMBL" id="SDL57261.1"/>
    </source>
</evidence>
<organism evidence="2 3">
    <name type="scientific">Paracoccus chinensis</name>
    <dbReference type="NCBI Taxonomy" id="525640"/>
    <lineage>
        <taxon>Bacteria</taxon>
        <taxon>Pseudomonadati</taxon>
        <taxon>Pseudomonadota</taxon>
        <taxon>Alphaproteobacteria</taxon>
        <taxon>Rhodobacterales</taxon>
        <taxon>Paracoccaceae</taxon>
        <taxon>Paracoccus</taxon>
    </lineage>
</organism>
<gene>
    <name evidence="2" type="ORF">SAMN04487971_11375</name>
</gene>
<evidence type="ECO:0008006" key="4">
    <source>
        <dbReference type="Google" id="ProtNLM"/>
    </source>
</evidence>
<dbReference type="Proteomes" id="UP000199555">
    <property type="component" value="Unassembled WGS sequence"/>
</dbReference>
<proteinExistence type="predicted"/>
<evidence type="ECO:0000313" key="3">
    <source>
        <dbReference type="Proteomes" id="UP000199555"/>
    </source>
</evidence>
<dbReference type="Gene3D" id="3.40.50.1820">
    <property type="entry name" value="alpha/beta hydrolase"/>
    <property type="match status" value="1"/>
</dbReference>
<dbReference type="InterPro" id="IPR029058">
    <property type="entry name" value="AB_hydrolase_fold"/>
</dbReference>
<feature type="compositionally biased region" description="Pro residues" evidence="1">
    <location>
        <begin position="283"/>
        <end position="293"/>
    </location>
</feature>